<gene>
    <name evidence="2" type="ORF">PanWU01x14_210750</name>
</gene>
<dbReference type="InterPro" id="IPR055411">
    <property type="entry name" value="LRR_FXL15/At3g58940/PEG3-like"/>
</dbReference>
<dbReference type="SMART" id="SM00579">
    <property type="entry name" value="FBD"/>
    <property type="match status" value="1"/>
</dbReference>
<comment type="caution">
    <text evidence="2">The sequence shown here is derived from an EMBL/GenBank/DDBJ whole genome shotgun (WGS) entry which is preliminary data.</text>
</comment>
<dbReference type="InterPro" id="IPR001810">
    <property type="entry name" value="F-box_dom"/>
</dbReference>
<dbReference type="PANTHER" id="PTHR31639">
    <property type="entry name" value="F-BOX PROTEIN-LIKE"/>
    <property type="match status" value="1"/>
</dbReference>
<proteinExistence type="predicted"/>
<dbReference type="OrthoDB" id="1148828at2759"/>
<feature type="domain" description="F-box" evidence="1">
    <location>
        <begin position="10"/>
        <end position="42"/>
    </location>
</feature>
<keyword evidence="3" id="KW-1185">Reference proteome</keyword>
<sequence>MSKSLKTSINDRFTRLPEHVAHEILKFLPLEDTCRLSVVSRRCRQFCISMPSLNVDVKPYLHTATKRTRLMNYVERLLLLRRGMATHRFYINWCLESSLNDDGGEEEEYRVLSWLHNAVLCEVKELELILRPKSGSAFSLPPSLIRSMSLESLTVSNRSMNGILTFPSHSSSIGFSSLKSLTLSRVRIQEYFGHWVSTCCNCLEKLFLYWVKGIENLVINSSSLKELRISSMDLCHLIVCAENIAAFGSKLRLFCVRGKLLHFPLRENLAGLKSDGRILCPSSASPLSSQRLIHLYVDVSLLIKFLNCRDPKLLQTWTDGGRVPILFPSLLALHILTPSIRTDLIPVLASLFEGSSTPYRHLYIWSKILPSHTRATESEARESTKNCDMQTGTTVMQNLNFVTIELIHQEKNELEVIKYLFENAKYLKRMNILCAPPLGSDVIGEIRGHKKASANVVVKFHPI</sequence>
<dbReference type="Proteomes" id="UP000237105">
    <property type="component" value="Unassembled WGS sequence"/>
</dbReference>
<evidence type="ECO:0000313" key="2">
    <source>
        <dbReference type="EMBL" id="PON52233.1"/>
    </source>
</evidence>
<dbReference type="AlphaFoldDB" id="A0A2P5BTW7"/>
<name>A0A2P5BTW7_PARAD</name>
<dbReference type="EMBL" id="JXTB01000223">
    <property type="protein sequence ID" value="PON52233.1"/>
    <property type="molecule type" value="Genomic_DNA"/>
</dbReference>
<dbReference type="InterPro" id="IPR036047">
    <property type="entry name" value="F-box-like_dom_sf"/>
</dbReference>
<dbReference type="SMART" id="SM00256">
    <property type="entry name" value="FBOX"/>
    <property type="match status" value="1"/>
</dbReference>
<dbReference type="InterPro" id="IPR006566">
    <property type="entry name" value="FBD"/>
</dbReference>
<dbReference type="Pfam" id="PF00646">
    <property type="entry name" value="F-box"/>
    <property type="match status" value="1"/>
</dbReference>
<dbReference type="PROSITE" id="PS50181">
    <property type="entry name" value="FBOX"/>
    <property type="match status" value="1"/>
</dbReference>
<evidence type="ECO:0000313" key="3">
    <source>
        <dbReference type="Proteomes" id="UP000237105"/>
    </source>
</evidence>
<dbReference type="PANTHER" id="PTHR31639:SF289">
    <property type="entry name" value="F-BOX DOMAIN CONTAINING PROTEIN"/>
    <property type="match status" value="1"/>
</dbReference>
<dbReference type="Gene3D" id="1.20.1280.50">
    <property type="match status" value="1"/>
</dbReference>
<evidence type="ECO:0000259" key="1">
    <source>
        <dbReference type="PROSITE" id="PS50181"/>
    </source>
</evidence>
<organism evidence="2 3">
    <name type="scientific">Parasponia andersonii</name>
    <name type="common">Sponia andersonii</name>
    <dbReference type="NCBI Taxonomy" id="3476"/>
    <lineage>
        <taxon>Eukaryota</taxon>
        <taxon>Viridiplantae</taxon>
        <taxon>Streptophyta</taxon>
        <taxon>Embryophyta</taxon>
        <taxon>Tracheophyta</taxon>
        <taxon>Spermatophyta</taxon>
        <taxon>Magnoliopsida</taxon>
        <taxon>eudicotyledons</taxon>
        <taxon>Gunneridae</taxon>
        <taxon>Pentapetalae</taxon>
        <taxon>rosids</taxon>
        <taxon>fabids</taxon>
        <taxon>Rosales</taxon>
        <taxon>Cannabaceae</taxon>
        <taxon>Parasponia</taxon>
    </lineage>
</organism>
<dbReference type="CDD" id="cd09917">
    <property type="entry name" value="F-box_SF"/>
    <property type="match status" value="1"/>
</dbReference>
<dbReference type="Pfam" id="PF24758">
    <property type="entry name" value="LRR_At5g56370"/>
    <property type="match status" value="1"/>
</dbReference>
<dbReference type="Pfam" id="PF08387">
    <property type="entry name" value="FBD"/>
    <property type="match status" value="1"/>
</dbReference>
<dbReference type="SUPFAM" id="SSF81383">
    <property type="entry name" value="F-box domain"/>
    <property type="match status" value="1"/>
</dbReference>
<protein>
    <submittedName>
        <fullName evidence="2">LRR-domain containing protein</fullName>
    </submittedName>
</protein>
<accession>A0A2P5BTW7</accession>
<reference evidence="3" key="1">
    <citation type="submission" date="2016-06" db="EMBL/GenBank/DDBJ databases">
        <title>Parallel loss of symbiosis genes in relatives of nitrogen-fixing non-legume Parasponia.</title>
        <authorList>
            <person name="Van Velzen R."/>
            <person name="Holmer R."/>
            <person name="Bu F."/>
            <person name="Rutten L."/>
            <person name="Van Zeijl A."/>
            <person name="Liu W."/>
            <person name="Santuari L."/>
            <person name="Cao Q."/>
            <person name="Sharma T."/>
            <person name="Shen D."/>
            <person name="Roswanjaya Y."/>
            <person name="Wardhani T."/>
            <person name="Kalhor M.S."/>
            <person name="Jansen J."/>
            <person name="Van den Hoogen J."/>
            <person name="Gungor B."/>
            <person name="Hartog M."/>
            <person name="Hontelez J."/>
            <person name="Verver J."/>
            <person name="Yang W.-C."/>
            <person name="Schijlen E."/>
            <person name="Repin R."/>
            <person name="Schilthuizen M."/>
            <person name="Schranz E."/>
            <person name="Heidstra R."/>
            <person name="Miyata K."/>
            <person name="Fedorova E."/>
            <person name="Kohlen W."/>
            <person name="Bisseling T."/>
            <person name="Smit S."/>
            <person name="Geurts R."/>
        </authorList>
    </citation>
    <scope>NUCLEOTIDE SEQUENCE [LARGE SCALE GENOMIC DNA]</scope>
    <source>
        <strain evidence="3">cv. WU1-14</strain>
    </source>
</reference>